<evidence type="ECO:0000313" key="1">
    <source>
        <dbReference type="EMBL" id="DAD96981.1"/>
    </source>
</evidence>
<name>A0A8S5NQ91_9CAUD</name>
<reference evidence="1" key="1">
    <citation type="journal article" date="2021" name="Proc. Natl. Acad. Sci. U.S.A.">
        <title>A Catalog of Tens of Thousands of Viruses from Human Metagenomes Reveals Hidden Associations with Chronic Diseases.</title>
        <authorList>
            <person name="Tisza M.J."/>
            <person name="Buck C.B."/>
        </authorList>
    </citation>
    <scope>NUCLEOTIDE SEQUENCE</scope>
    <source>
        <strain evidence="1">Ctr0w28</strain>
    </source>
</reference>
<protein>
    <submittedName>
        <fullName evidence="1">Uncharacterized protein</fullName>
    </submittedName>
</protein>
<accession>A0A8S5NQ91</accession>
<proteinExistence type="predicted"/>
<organism evidence="1">
    <name type="scientific">Myoviridae sp. ctr0w28</name>
    <dbReference type="NCBI Taxonomy" id="2826703"/>
    <lineage>
        <taxon>Viruses</taxon>
        <taxon>Duplodnaviria</taxon>
        <taxon>Heunggongvirae</taxon>
        <taxon>Uroviricota</taxon>
        <taxon>Caudoviricetes</taxon>
    </lineage>
</organism>
<sequence length="503" mass="54595">MQPVSAHYNAYPDVREVGVGVTFRLVDVGAAGNAAVSSNGAEPISILSQLLTGDETSPGKIMTMEDDLVQTDGTWDILQPGQTVPFWSTALSDQDGIFQTSVPTLTFSLSNPASSIGFTFLFDGPAGCWPSKIRVTVYNGSSQLVSQEFRNSEAELKCELSVSDYDRVTIEFLETQEPYRRIKMYAILFGIVQDFDASTIASMTIRFGCSPDASNIESTELSFTFDNSDAKYNMISPTGLYRYLQDGQVIQSRISIGGESIMMPLCYFTRSEATDEALTATITANDKIYTLDSTPYNGGSSGTWTLQEAVTAILGVGEICDFGSFGNITVGRAIPQGTSKRESIRLLAQAAKCTCWIERDGTFVFRNLSIAQSSVDTLNKDNLYSLSGVSVQEPIDSVVLTVRDSYAEADEKIYTAGTGENVRTVDNPCVVDGQSVANWLLSINKQRLVYSPKNRGNPAVDIGDTLTIYNAYSEAGRAVLYSQELIYDGGLQANTKALGAAWE</sequence>
<dbReference type="EMBL" id="BK015227">
    <property type="protein sequence ID" value="DAD96981.1"/>
    <property type="molecule type" value="Genomic_DNA"/>
</dbReference>